<evidence type="ECO:0000313" key="10">
    <source>
        <dbReference type="EMBL" id="GFN84727.1"/>
    </source>
</evidence>
<accession>A0AAV3YR20</accession>
<dbReference type="AlphaFoldDB" id="A0AAV3YR20"/>
<dbReference type="Pfam" id="PF00001">
    <property type="entry name" value="7tm_1"/>
    <property type="match status" value="1"/>
</dbReference>
<dbReference type="PRINTS" id="PR00237">
    <property type="entry name" value="GPCRRHODOPSN"/>
</dbReference>
<comment type="subcellular location">
    <subcellularLocation>
        <location evidence="1">Membrane</location>
        <topology evidence="1">Multi-pass membrane protein</topology>
    </subcellularLocation>
</comment>
<reference evidence="10 11" key="1">
    <citation type="journal article" date="2021" name="Elife">
        <title>Chloroplast acquisition without the gene transfer in kleptoplastic sea slugs, Plakobranchus ocellatus.</title>
        <authorList>
            <person name="Maeda T."/>
            <person name="Takahashi S."/>
            <person name="Yoshida T."/>
            <person name="Shimamura S."/>
            <person name="Takaki Y."/>
            <person name="Nagai Y."/>
            <person name="Toyoda A."/>
            <person name="Suzuki Y."/>
            <person name="Arimoto A."/>
            <person name="Ishii H."/>
            <person name="Satoh N."/>
            <person name="Nishiyama T."/>
            <person name="Hasebe M."/>
            <person name="Maruyama T."/>
            <person name="Minagawa J."/>
            <person name="Obokata J."/>
            <person name="Shigenobu S."/>
        </authorList>
    </citation>
    <scope>NUCLEOTIDE SEQUENCE [LARGE SCALE GENOMIC DNA]</scope>
</reference>
<dbReference type="EMBL" id="BLXT01001321">
    <property type="protein sequence ID" value="GFN84727.1"/>
    <property type="molecule type" value="Genomic_DNA"/>
</dbReference>
<evidence type="ECO:0000256" key="8">
    <source>
        <dbReference type="SAM" id="Phobius"/>
    </source>
</evidence>
<sequence length="134" mass="14551">MESARTIILLNQLTSTTPVTPPLHSLHAESAPDSAFGVITVTFEPATTTFNNTTDINALLVDKLGPRRKDMISVVLLTLVYSLIFLSGVVGNVCTCLVIARTHSMQTTTNYYLFSLAVSDLLLILIGEYILYGS</sequence>
<dbReference type="InterPro" id="IPR017452">
    <property type="entry name" value="GPCR_Rhodpsn_7TM"/>
</dbReference>
<dbReference type="GO" id="GO:0008188">
    <property type="term" value="F:neuropeptide receptor activity"/>
    <property type="evidence" value="ECO:0007669"/>
    <property type="project" value="TreeGrafter"/>
</dbReference>
<feature type="domain" description="G-protein coupled receptors family 1 profile" evidence="9">
    <location>
        <begin position="91"/>
        <end position="134"/>
    </location>
</feature>
<keyword evidence="2 8" id="KW-0812">Transmembrane</keyword>
<evidence type="ECO:0000259" key="9">
    <source>
        <dbReference type="PROSITE" id="PS50262"/>
    </source>
</evidence>
<evidence type="ECO:0000256" key="5">
    <source>
        <dbReference type="ARBA" id="ARBA00023136"/>
    </source>
</evidence>
<keyword evidence="3 8" id="KW-1133">Transmembrane helix</keyword>
<dbReference type="Gene3D" id="1.20.1070.10">
    <property type="entry name" value="Rhodopsin 7-helix transmembrane proteins"/>
    <property type="match status" value="1"/>
</dbReference>
<gene>
    <name evidence="10" type="ORF">PoB_001123300</name>
</gene>
<keyword evidence="7" id="KW-0807">Transducer</keyword>
<evidence type="ECO:0000256" key="3">
    <source>
        <dbReference type="ARBA" id="ARBA00022989"/>
    </source>
</evidence>
<feature type="transmembrane region" description="Helical" evidence="8">
    <location>
        <begin position="74"/>
        <end position="100"/>
    </location>
</feature>
<dbReference type="PANTHER" id="PTHR24243">
    <property type="entry name" value="G-PROTEIN COUPLED RECEPTOR"/>
    <property type="match status" value="1"/>
</dbReference>
<evidence type="ECO:0000256" key="6">
    <source>
        <dbReference type="ARBA" id="ARBA00023170"/>
    </source>
</evidence>
<dbReference type="Proteomes" id="UP000735302">
    <property type="component" value="Unassembled WGS sequence"/>
</dbReference>
<organism evidence="10 11">
    <name type="scientific">Plakobranchus ocellatus</name>
    <dbReference type="NCBI Taxonomy" id="259542"/>
    <lineage>
        <taxon>Eukaryota</taxon>
        <taxon>Metazoa</taxon>
        <taxon>Spiralia</taxon>
        <taxon>Lophotrochozoa</taxon>
        <taxon>Mollusca</taxon>
        <taxon>Gastropoda</taxon>
        <taxon>Heterobranchia</taxon>
        <taxon>Euthyneura</taxon>
        <taxon>Panpulmonata</taxon>
        <taxon>Sacoglossa</taxon>
        <taxon>Placobranchoidea</taxon>
        <taxon>Plakobranchidae</taxon>
        <taxon>Plakobranchus</taxon>
    </lineage>
</organism>
<comment type="caution">
    <text evidence="10">The sequence shown here is derived from an EMBL/GenBank/DDBJ whole genome shotgun (WGS) entry which is preliminary data.</text>
</comment>
<dbReference type="PROSITE" id="PS50262">
    <property type="entry name" value="G_PROTEIN_RECEP_F1_2"/>
    <property type="match status" value="1"/>
</dbReference>
<name>A0AAV3YR20_9GAST</name>
<dbReference type="PANTHER" id="PTHR24243:SF208">
    <property type="entry name" value="PYROKININ-1 RECEPTOR"/>
    <property type="match status" value="1"/>
</dbReference>
<dbReference type="GO" id="GO:0005886">
    <property type="term" value="C:plasma membrane"/>
    <property type="evidence" value="ECO:0007669"/>
    <property type="project" value="TreeGrafter"/>
</dbReference>
<evidence type="ECO:0000313" key="11">
    <source>
        <dbReference type="Proteomes" id="UP000735302"/>
    </source>
</evidence>
<proteinExistence type="predicted"/>
<keyword evidence="5 8" id="KW-0472">Membrane</keyword>
<dbReference type="InterPro" id="IPR000276">
    <property type="entry name" value="GPCR_Rhodpsn"/>
</dbReference>
<evidence type="ECO:0000256" key="2">
    <source>
        <dbReference type="ARBA" id="ARBA00022692"/>
    </source>
</evidence>
<evidence type="ECO:0000256" key="1">
    <source>
        <dbReference type="ARBA" id="ARBA00004141"/>
    </source>
</evidence>
<evidence type="ECO:0000256" key="7">
    <source>
        <dbReference type="ARBA" id="ARBA00023224"/>
    </source>
</evidence>
<dbReference type="SUPFAM" id="SSF81321">
    <property type="entry name" value="Family A G protein-coupled receptor-like"/>
    <property type="match status" value="1"/>
</dbReference>
<protein>
    <submittedName>
        <fullName evidence="10">Neuromedin-u receptor</fullName>
    </submittedName>
</protein>
<keyword evidence="6 10" id="KW-0675">Receptor</keyword>
<evidence type="ECO:0000256" key="4">
    <source>
        <dbReference type="ARBA" id="ARBA00023040"/>
    </source>
</evidence>
<keyword evidence="4" id="KW-0297">G-protein coupled receptor</keyword>
<keyword evidence="11" id="KW-1185">Reference proteome</keyword>
<feature type="transmembrane region" description="Helical" evidence="8">
    <location>
        <begin position="112"/>
        <end position="132"/>
    </location>
</feature>